<keyword evidence="5 8" id="KW-0646">Protease inhibitor</keyword>
<reference evidence="12" key="1">
    <citation type="journal article" date="2019" name="Int. J. Syst. Evol. Microbiol.">
        <title>The Global Catalogue of Microorganisms (GCM) 10K type strain sequencing project: providing services to taxonomists for standard genome sequencing and annotation.</title>
        <authorList>
            <consortium name="The Broad Institute Genomics Platform"/>
            <consortium name="The Broad Institute Genome Sequencing Center for Infectious Disease"/>
            <person name="Wu L."/>
            <person name="Ma J."/>
        </authorList>
    </citation>
    <scope>NUCLEOTIDE SEQUENCE [LARGE SCALE GENOMIC DNA]</scope>
    <source>
        <strain evidence="12">JCM 17342</strain>
    </source>
</reference>
<keyword evidence="7" id="KW-1015">Disulfide bond</keyword>
<accession>A0ABP7SSD4</accession>
<evidence type="ECO:0000256" key="4">
    <source>
        <dbReference type="ARBA" id="ARBA00022525"/>
    </source>
</evidence>
<gene>
    <name evidence="11" type="ORF">GCM10022247_43140</name>
</gene>
<keyword evidence="6 8" id="KW-0722">Serine protease inhibitor</keyword>
<feature type="signal peptide" evidence="9">
    <location>
        <begin position="1"/>
        <end position="26"/>
    </location>
</feature>
<dbReference type="EMBL" id="BAABAL010000017">
    <property type="protein sequence ID" value="GAA4015595.1"/>
    <property type="molecule type" value="Genomic_DNA"/>
</dbReference>
<name>A0ABP7SSD4_9PSEU</name>
<evidence type="ECO:0000256" key="2">
    <source>
        <dbReference type="ARBA" id="ARBA00010472"/>
    </source>
</evidence>
<evidence type="ECO:0000313" key="12">
    <source>
        <dbReference type="Proteomes" id="UP001501747"/>
    </source>
</evidence>
<keyword evidence="12" id="KW-1185">Reference proteome</keyword>
<comment type="caution">
    <text evidence="11">The sequence shown here is derived from an EMBL/GenBank/DDBJ whole genome shotgun (WGS) entry which is preliminary data.</text>
</comment>
<dbReference type="Proteomes" id="UP001501747">
    <property type="component" value="Unassembled WGS sequence"/>
</dbReference>
<dbReference type="Pfam" id="PF00720">
    <property type="entry name" value="SSI"/>
    <property type="match status" value="1"/>
</dbReference>
<evidence type="ECO:0000256" key="8">
    <source>
        <dbReference type="RuleBase" id="RU003471"/>
    </source>
</evidence>
<evidence type="ECO:0000256" key="1">
    <source>
        <dbReference type="ARBA" id="ARBA00004613"/>
    </source>
</evidence>
<feature type="domain" description="Subtilisin inhibitor" evidence="10">
    <location>
        <begin position="36"/>
        <end position="125"/>
    </location>
</feature>
<evidence type="ECO:0000256" key="5">
    <source>
        <dbReference type="ARBA" id="ARBA00022690"/>
    </source>
</evidence>
<evidence type="ECO:0000256" key="3">
    <source>
        <dbReference type="ARBA" id="ARBA00011738"/>
    </source>
</evidence>
<sequence>MRALRLLSCVALSGAALLASVTTASATTAAPVELVAPSALTLTVTHDGITSEAPKVALLSCNPASGTHPKAADACRDLQLAQGDFARLNPIGRRAACTMEYDPFEVTATGTWRGKPVTHKATYSNGCVMAASTGAVYRF</sequence>
<dbReference type="SUPFAM" id="SSF55399">
    <property type="entry name" value="Subtilisin inhibitor"/>
    <property type="match status" value="1"/>
</dbReference>
<proteinExistence type="inferred from homology"/>
<keyword evidence="9" id="KW-0732">Signal</keyword>
<comment type="similarity">
    <text evidence="2 8">Belongs to the protease inhibitor I16 (SSI) family.</text>
</comment>
<evidence type="ECO:0000259" key="10">
    <source>
        <dbReference type="Pfam" id="PF00720"/>
    </source>
</evidence>
<keyword evidence="4" id="KW-0964">Secreted</keyword>
<dbReference type="InterPro" id="IPR000691">
    <property type="entry name" value="Prot_inh_I16_SSI"/>
</dbReference>
<dbReference type="InterPro" id="IPR023549">
    <property type="entry name" value="Subtilisin_inhibitor"/>
</dbReference>
<dbReference type="InterPro" id="IPR036819">
    <property type="entry name" value="Subtilisin_inhibitor-like_sf"/>
</dbReference>
<comment type="subcellular location">
    <subcellularLocation>
        <location evidence="1">Secreted</location>
    </subcellularLocation>
</comment>
<organism evidence="11 12">
    <name type="scientific">Allokutzneria multivorans</name>
    <dbReference type="NCBI Taxonomy" id="1142134"/>
    <lineage>
        <taxon>Bacteria</taxon>
        <taxon>Bacillati</taxon>
        <taxon>Actinomycetota</taxon>
        <taxon>Actinomycetes</taxon>
        <taxon>Pseudonocardiales</taxon>
        <taxon>Pseudonocardiaceae</taxon>
        <taxon>Allokutzneria</taxon>
    </lineage>
</organism>
<evidence type="ECO:0000256" key="9">
    <source>
        <dbReference type="SAM" id="SignalP"/>
    </source>
</evidence>
<dbReference type="Gene3D" id="3.30.350.10">
    <property type="entry name" value="Subtilisin inhibitor-like"/>
    <property type="match status" value="1"/>
</dbReference>
<evidence type="ECO:0000313" key="11">
    <source>
        <dbReference type="EMBL" id="GAA4015595.1"/>
    </source>
</evidence>
<dbReference type="GO" id="GO:0030414">
    <property type="term" value="F:peptidase inhibitor activity"/>
    <property type="evidence" value="ECO:0007669"/>
    <property type="project" value="UniProtKB-KW"/>
</dbReference>
<feature type="chain" id="PRO_5047361698" evidence="9">
    <location>
        <begin position="27"/>
        <end position="139"/>
    </location>
</feature>
<comment type="subunit">
    <text evidence="3">Homodimer.</text>
</comment>
<protein>
    <submittedName>
        <fullName evidence="11">Protease inhibitor</fullName>
    </submittedName>
</protein>
<dbReference type="RefSeq" id="WP_344877544.1">
    <property type="nucleotide sequence ID" value="NZ_BAABAL010000017.1"/>
</dbReference>
<dbReference type="PRINTS" id="PR00294">
    <property type="entry name" value="SSBTLNINHBTR"/>
</dbReference>
<evidence type="ECO:0000256" key="6">
    <source>
        <dbReference type="ARBA" id="ARBA00022900"/>
    </source>
</evidence>
<evidence type="ECO:0000256" key="7">
    <source>
        <dbReference type="ARBA" id="ARBA00023157"/>
    </source>
</evidence>